<keyword evidence="2" id="KW-1185">Reference proteome</keyword>
<evidence type="ECO:0000313" key="2">
    <source>
        <dbReference type="Proteomes" id="UP000316213"/>
    </source>
</evidence>
<dbReference type="OrthoDB" id="276295at2"/>
<dbReference type="EMBL" id="SJPM01000022">
    <property type="protein sequence ID" value="TWT88037.1"/>
    <property type="molecule type" value="Genomic_DNA"/>
</dbReference>
<dbReference type="RefSeq" id="WP_146582137.1">
    <property type="nucleotide sequence ID" value="NZ_SJPM01000022.1"/>
</dbReference>
<organism evidence="1 2">
    <name type="scientific">Neorhodopirellula pilleata</name>
    <dbReference type="NCBI Taxonomy" id="2714738"/>
    <lineage>
        <taxon>Bacteria</taxon>
        <taxon>Pseudomonadati</taxon>
        <taxon>Planctomycetota</taxon>
        <taxon>Planctomycetia</taxon>
        <taxon>Pirellulales</taxon>
        <taxon>Pirellulaceae</taxon>
        <taxon>Neorhodopirellula</taxon>
    </lineage>
</organism>
<evidence type="ECO:0000313" key="1">
    <source>
        <dbReference type="EMBL" id="TWT88037.1"/>
    </source>
</evidence>
<name>A0A5C5ZM32_9BACT</name>
<dbReference type="AlphaFoldDB" id="A0A5C5ZM32"/>
<dbReference type="Pfam" id="PF18993">
    <property type="entry name" value="Rv0078B"/>
    <property type="match status" value="1"/>
</dbReference>
<accession>A0A5C5ZM32</accession>
<gene>
    <name evidence="1" type="ORF">Pla100_57680</name>
</gene>
<reference evidence="1 2" key="1">
    <citation type="submission" date="2019-02" db="EMBL/GenBank/DDBJ databases">
        <title>Deep-cultivation of Planctomycetes and their phenomic and genomic characterization uncovers novel biology.</title>
        <authorList>
            <person name="Wiegand S."/>
            <person name="Jogler M."/>
            <person name="Boedeker C."/>
            <person name="Pinto D."/>
            <person name="Vollmers J."/>
            <person name="Rivas-Marin E."/>
            <person name="Kohn T."/>
            <person name="Peeters S.H."/>
            <person name="Heuer A."/>
            <person name="Rast P."/>
            <person name="Oberbeckmann S."/>
            <person name="Bunk B."/>
            <person name="Jeske O."/>
            <person name="Meyerdierks A."/>
            <person name="Storesund J.E."/>
            <person name="Kallscheuer N."/>
            <person name="Luecker S."/>
            <person name="Lage O.M."/>
            <person name="Pohl T."/>
            <person name="Merkel B.J."/>
            <person name="Hornburger P."/>
            <person name="Mueller R.-W."/>
            <person name="Bruemmer F."/>
            <person name="Labrenz M."/>
            <person name="Spormann A.M."/>
            <person name="Op Den Camp H."/>
            <person name="Overmann J."/>
            <person name="Amann R."/>
            <person name="Jetten M.S.M."/>
            <person name="Mascher T."/>
            <person name="Medema M.H."/>
            <person name="Devos D.P."/>
            <person name="Kaster A.-K."/>
            <person name="Ovreas L."/>
            <person name="Rohde M."/>
            <person name="Galperin M.Y."/>
            <person name="Jogler C."/>
        </authorList>
    </citation>
    <scope>NUCLEOTIDE SEQUENCE [LARGE SCALE GENOMIC DNA]</scope>
    <source>
        <strain evidence="1 2">Pla100</strain>
    </source>
</reference>
<proteinExistence type="predicted"/>
<sequence length="103" mass="11990">MHDHELEIANSTAAGREALALRLRILQSLTPEQKLMKSFELTELTRQTMRAGIRRDHPDATQPELDWLCADRLLQFQKLCPEIRQEVLRRRQAMRPQSAIATE</sequence>
<dbReference type="InterPro" id="IPR044054">
    <property type="entry name" value="Rv0078B"/>
</dbReference>
<protein>
    <submittedName>
        <fullName evidence="1">Uncharacterized protein</fullName>
    </submittedName>
</protein>
<comment type="caution">
    <text evidence="1">The sequence shown here is derived from an EMBL/GenBank/DDBJ whole genome shotgun (WGS) entry which is preliminary data.</text>
</comment>
<dbReference type="Proteomes" id="UP000316213">
    <property type="component" value="Unassembled WGS sequence"/>
</dbReference>